<dbReference type="AlphaFoldDB" id="A0A5N7B8M3"/>
<name>A0A5N7B8M3_9EURO</name>
<dbReference type="EMBL" id="ML736213">
    <property type="protein sequence ID" value="KAE8378088.1"/>
    <property type="molecule type" value="Genomic_DNA"/>
</dbReference>
<accession>A0A5N7B8M3</accession>
<proteinExistence type="predicted"/>
<dbReference type="GO" id="GO:0016705">
    <property type="term" value="F:oxidoreductase activity, acting on paired donors, with incorporation or reduction of molecular oxygen"/>
    <property type="evidence" value="ECO:0007669"/>
    <property type="project" value="InterPro"/>
</dbReference>
<gene>
    <name evidence="2" type="ORF">BDV26DRAFT_292567</name>
</gene>
<feature type="region of interest" description="Disordered" evidence="1">
    <location>
        <begin position="96"/>
        <end position="128"/>
    </location>
</feature>
<dbReference type="Proteomes" id="UP000326198">
    <property type="component" value="Unassembled WGS sequence"/>
</dbReference>
<dbReference type="InterPro" id="IPR036396">
    <property type="entry name" value="Cyt_P450_sf"/>
</dbReference>
<evidence type="ECO:0000313" key="2">
    <source>
        <dbReference type="EMBL" id="KAE8378088.1"/>
    </source>
</evidence>
<evidence type="ECO:0008006" key="4">
    <source>
        <dbReference type="Google" id="ProtNLM"/>
    </source>
</evidence>
<reference evidence="2 3" key="1">
    <citation type="submission" date="2019-04" db="EMBL/GenBank/DDBJ databases">
        <title>Friends and foes A comparative genomics studyof 23 Aspergillus species from section Flavi.</title>
        <authorList>
            <consortium name="DOE Joint Genome Institute"/>
            <person name="Kjaerbolling I."/>
            <person name="Vesth T."/>
            <person name="Frisvad J.C."/>
            <person name="Nybo J.L."/>
            <person name="Theobald S."/>
            <person name="Kildgaard S."/>
            <person name="Isbrandt T."/>
            <person name="Kuo A."/>
            <person name="Sato A."/>
            <person name="Lyhne E.K."/>
            <person name="Kogle M.E."/>
            <person name="Wiebenga A."/>
            <person name="Kun R.S."/>
            <person name="Lubbers R.J."/>
            <person name="Makela M.R."/>
            <person name="Barry K."/>
            <person name="Chovatia M."/>
            <person name="Clum A."/>
            <person name="Daum C."/>
            <person name="Haridas S."/>
            <person name="He G."/>
            <person name="LaButti K."/>
            <person name="Lipzen A."/>
            <person name="Mondo S."/>
            <person name="Riley R."/>
            <person name="Salamov A."/>
            <person name="Simmons B.A."/>
            <person name="Magnuson J.K."/>
            <person name="Henrissat B."/>
            <person name="Mortensen U.H."/>
            <person name="Larsen T.O."/>
            <person name="Devries R.P."/>
            <person name="Grigoriev I.V."/>
            <person name="Machida M."/>
            <person name="Baker S.E."/>
            <person name="Andersen M.R."/>
        </authorList>
    </citation>
    <scope>NUCLEOTIDE SEQUENCE [LARGE SCALE GENOMIC DNA]</scope>
    <source>
        <strain evidence="2 3">IBT 29228</strain>
    </source>
</reference>
<dbReference type="OrthoDB" id="1470350at2759"/>
<sequence>MQDYVALSNERLLVTSPKGLSELLVHGAYDYTKTNLARLAIQLFTGNGLGFLDGEEHRIQKKGLLPAFATGQIKRPIPKFWAKSALMVALIERSLEGQRRKSDSQDVSTPPLGHAHNPRHYRRGENGP</sequence>
<evidence type="ECO:0000256" key="1">
    <source>
        <dbReference type="SAM" id="MobiDB-lite"/>
    </source>
</evidence>
<dbReference type="GO" id="GO:0004497">
    <property type="term" value="F:monooxygenase activity"/>
    <property type="evidence" value="ECO:0007669"/>
    <property type="project" value="InterPro"/>
</dbReference>
<protein>
    <recommendedName>
        <fullName evidence="4">Cytochrome P450</fullName>
    </recommendedName>
</protein>
<dbReference type="GO" id="GO:0020037">
    <property type="term" value="F:heme binding"/>
    <property type="evidence" value="ECO:0007669"/>
    <property type="project" value="InterPro"/>
</dbReference>
<evidence type="ECO:0000313" key="3">
    <source>
        <dbReference type="Proteomes" id="UP000326198"/>
    </source>
</evidence>
<keyword evidence="3" id="KW-1185">Reference proteome</keyword>
<dbReference type="Gene3D" id="1.10.630.10">
    <property type="entry name" value="Cytochrome P450"/>
    <property type="match status" value="1"/>
</dbReference>
<dbReference type="GO" id="GO:0005506">
    <property type="term" value="F:iron ion binding"/>
    <property type="evidence" value="ECO:0007669"/>
    <property type="project" value="InterPro"/>
</dbReference>
<dbReference type="SUPFAM" id="SSF48264">
    <property type="entry name" value="Cytochrome P450"/>
    <property type="match status" value="1"/>
</dbReference>
<organism evidence="2 3">
    <name type="scientific">Aspergillus bertholletiae</name>
    <dbReference type="NCBI Taxonomy" id="1226010"/>
    <lineage>
        <taxon>Eukaryota</taxon>
        <taxon>Fungi</taxon>
        <taxon>Dikarya</taxon>
        <taxon>Ascomycota</taxon>
        <taxon>Pezizomycotina</taxon>
        <taxon>Eurotiomycetes</taxon>
        <taxon>Eurotiomycetidae</taxon>
        <taxon>Eurotiales</taxon>
        <taxon>Aspergillaceae</taxon>
        <taxon>Aspergillus</taxon>
        <taxon>Aspergillus subgen. Circumdati</taxon>
    </lineage>
</organism>